<dbReference type="AlphaFoldDB" id="A0A3N0WXT8"/>
<dbReference type="EMBL" id="RJUG01000002">
    <property type="protein sequence ID" value="ROI09948.1"/>
    <property type="molecule type" value="Genomic_DNA"/>
</dbReference>
<reference evidence="2" key="2">
    <citation type="submission" date="2018-11" db="EMBL/GenBank/DDBJ databases">
        <title>Proposal to divide the Flavobacteriaceae and reorganize its genera based on Amino Acid Identity values calculated from whole genome sequences.</title>
        <authorList>
            <person name="Nicholson A.C."/>
            <person name="Gulvik C.A."/>
            <person name="Whitney A.M."/>
            <person name="Humrighouse B.W."/>
            <person name="Bell M."/>
            <person name="Holmens B."/>
            <person name="Steigerwalt A."/>
            <person name="Villarma A."/>
            <person name="Sheth M."/>
            <person name="Batra D."/>
            <person name="Pryor J."/>
            <person name="Bernardet J.-F."/>
            <person name="Hugo C."/>
            <person name="Kampfer P."/>
            <person name="Newman J."/>
            <person name="Mcquiston J.R."/>
        </authorList>
    </citation>
    <scope>NUCLEOTIDE SEQUENCE [LARGE SCALE GENOMIC DNA]</scope>
    <source>
        <strain evidence="2">H3056</strain>
    </source>
</reference>
<comment type="caution">
    <text evidence="1">The sequence shown here is derived from an EMBL/GenBank/DDBJ whole genome shotgun (WGS) entry which is preliminary data.</text>
</comment>
<evidence type="ECO:0000313" key="2">
    <source>
        <dbReference type="Proteomes" id="UP000270224"/>
    </source>
</evidence>
<name>A0A3N0WXT8_9FLAO</name>
<sequence>MGQIYYFCLNYLGVPFFAGAFGQSKKKVGLRAVAFFSGGGAAAEKELQQCTPPSRGSAVNKIQDAGYKSKESRHKIQESRHKMQDSLFNIYIKTLIS</sequence>
<proteinExistence type="predicted"/>
<reference evidence="2" key="1">
    <citation type="submission" date="2018-11" db="EMBL/GenBank/DDBJ databases">
        <title>Proposal to divide the Flavobacteriaceae and reorganize its genera based on Amino Acid Identity values calculated from whole genome sequences.</title>
        <authorList>
            <person name="Nicholson A.C."/>
            <person name="Gulvik C.A."/>
            <person name="Whitney A.M."/>
            <person name="Humrighouse B.W."/>
            <person name="Bell M."/>
            <person name="Holmes B."/>
            <person name="Steigerwalt A."/>
            <person name="Villarma A."/>
            <person name="Sheth M."/>
            <person name="Batra D."/>
            <person name="Pryor J."/>
            <person name="Bernardet J.-F."/>
            <person name="Hugo C."/>
            <person name="Kampfer P."/>
            <person name="Newman J."/>
            <person name="Mcquiston J.R."/>
        </authorList>
    </citation>
    <scope>NUCLEOTIDE SEQUENCE [LARGE SCALE GENOMIC DNA]</scope>
    <source>
        <strain evidence="2">H3056</strain>
    </source>
</reference>
<accession>A0A3N0WXT8</accession>
<evidence type="ECO:0000313" key="1">
    <source>
        <dbReference type="EMBL" id="ROI09948.1"/>
    </source>
</evidence>
<gene>
    <name evidence="1" type="ORF">EGI11_04115</name>
</gene>
<protein>
    <submittedName>
        <fullName evidence="1">Uncharacterized protein</fullName>
    </submittedName>
</protein>
<dbReference type="Proteomes" id="UP000270224">
    <property type="component" value="Unassembled WGS sequence"/>
</dbReference>
<organism evidence="1 2">
    <name type="scientific">Kaistella daneshvariae</name>
    <dbReference type="NCBI Taxonomy" id="2487074"/>
    <lineage>
        <taxon>Bacteria</taxon>
        <taxon>Pseudomonadati</taxon>
        <taxon>Bacteroidota</taxon>
        <taxon>Flavobacteriia</taxon>
        <taxon>Flavobacteriales</taxon>
        <taxon>Weeksellaceae</taxon>
        <taxon>Chryseobacterium group</taxon>
        <taxon>Kaistella</taxon>
    </lineage>
</organism>